<dbReference type="EMBL" id="AEDP01000018">
    <property type="protein sequence ID" value="EFL54704.1"/>
    <property type="molecule type" value="Genomic_DNA"/>
</dbReference>
<dbReference type="SMART" id="SM00530">
    <property type="entry name" value="HTH_XRE"/>
    <property type="match status" value="1"/>
</dbReference>
<keyword evidence="2" id="KW-0238">DNA-binding</keyword>
<dbReference type="GO" id="GO:0003677">
    <property type="term" value="F:DNA binding"/>
    <property type="evidence" value="ECO:0007669"/>
    <property type="project" value="UniProtKB-KW"/>
</dbReference>
<accession>E1KW23</accession>
<dbReference type="PROSITE" id="PS50943">
    <property type="entry name" value="HTH_CROC1"/>
    <property type="match status" value="1"/>
</dbReference>
<sequence length="162" mass="19121">MKFKNNLGNKDIFSQNLSRYMSENNIDRKELSKTLNIAYTTLSDWINGKKYPRIDNIEILANYFNIEKSDLIEPPKKENKLTTDQEQLITHYNNSNTQGKTIILTTAKNISKAYPVISRDEMISYLKQFQRAAYGDMKSIYDMTDEELEQLYIKYKEDFEDD</sequence>
<dbReference type="RefSeq" id="WP_002839386.1">
    <property type="nucleotide sequence ID" value="NZ_AEDP01000018.1"/>
</dbReference>
<dbReference type="CDD" id="cd00093">
    <property type="entry name" value="HTH_XRE"/>
    <property type="match status" value="1"/>
</dbReference>
<gene>
    <name evidence="2" type="ORF">HMPREF9289_0764</name>
</gene>
<reference evidence="2 3" key="1">
    <citation type="submission" date="2010-08" db="EMBL/GenBank/DDBJ databases">
        <authorList>
            <person name="Durkin A.S."/>
            <person name="Madupu R."/>
            <person name="Torralba M."/>
            <person name="Gillis M."/>
            <person name="Methe B."/>
            <person name="Sutton G."/>
            <person name="Nelson K.E."/>
        </authorList>
    </citation>
    <scope>NUCLEOTIDE SEQUENCE [LARGE SCALE GENOMIC DNA]</scope>
    <source>
        <strain evidence="2 3">BVS033A4</strain>
    </source>
</reference>
<organism evidence="2 3">
    <name type="scientific">Finegoldia magna BVS033A4</name>
    <dbReference type="NCBI Taxonomy" id="866773"/>
    <lineage>
        <taxon>Bacteria</taxon>
        <taxon>Bacillati</taxon>
        <taxon>Bacillota</taxon>
        <taxon>Tissierellia</taxon>
        <taxon>Tissierellales</taxon>
        <taxon>Peptoniphilaceae</taxon>
        <taxon>Finegoldia</taxon>
    </lineage>
</organism>
<protein>
    <submittedName>
        <fullName evidence="2">DNA-binding helix-turn-helix protein</fullName>
    </submittedName>
</protein>
<dbReference type="OrthoDB" id="9802364at2"/>
<dbReference type="Gene3D" id="1.10.260.40">
    <property type="entry name" value="lambda repressor-like DNA-binding domains"/>
    <property type="match status" value="1"/>
</dbReference>
<dbReference type="Pfam" id="PF13443">
    <property type="entry name" value="HTH_26"/>
    <property type="match status" value="1"/>
</dbReference>
<name>E1KW23_FINMA</name>
<feature type="domain" description="HTH cro/C1-type" evidence="1">
    <location>
        <begin position="17"/>
        <end position="71"/>
    </location>
</feature>
<proteinExistence type="predicted"/>
<dbReference type="SUPFAM" id="SSF47413">
    <property type="entry name" value="lambda repressor-like DNA-binding domains"/>
    <property type="match status" value="1"/>
</dbReference>
<dbReference type="InterPro" id="IPR001387">
    <property type="entry name" value="Cro/C1-type_HTH"/>
</dbReference>
<evidence type="ECO:0000259" key="1">
    <source>
        <dbReference type="PROSITE" id="PS50943"/>
    </source>
</evidence>
<dbReference type="Proteomes" id="UP000003807">
    <property type="component" value="Unassembled WGS sequence"/>
</dbReference>
<evidence type="ECO:0000313" key="3">
    <source>
        <dbReference type="Proteomes" id="UP000003807"/>
    </source>
</evidence>
<dbReference type="InterPro" id="IPR010982">
    <property type="entry name" value="Lambda_DNA-bd_dom_sf"/>
</dbReference>
<comment type="caution">
    <text evidence="2">The sequence shown here is derived from an EMBL/GenBank/DDBJ whole genome shotgun (WGS) entry which is preliminary data.</text>
</comment>
<dbReference type="AlphaFoldDB" id="E1KW23"/>
<evidence type="ECO:0000313" key="2">
    <source>
        <dbReference type="EMBL" id="EFL54704.1"/>
    </source>
</evidence>